<dbReference type="PIRSF" id="PIRSF002465">
    <property type="entry name" value="Phsphlp_syn_PlsX"/>
    <property type="match status" value="1"/>
</dbReference>
<protein>
    <recommendedName>
        <fullName evidence="8 10">Phosphate acyltransferase</fullName>
        <ecNumber evidence="8 10">2.3.1.274</ecNumber>
    </recommendedName>
    <alternativeName>
        <fullName evidence="10">Acyl-ACP phosphotransacylase</fullName>
    </alternativeName>
    <alternativeName>
        <fullName evidence="10">Acyl-[acyl-carrier-protein]--phosphate acyltransferase</fullName>
    </alternativeName>
    <alternativeName>
        <fullName evidence="10">Phosphate-acyl-ACP acyltransferase</fullName>
    </alternativeName>
</protein>
<dbReference type="Proteomes" id="UP000786183">
    <property type="component" value="Unassembled WGS sequence"/>
</dbReference>
<comment type="subunit">
    <text evidence="9 10">Homodimer. Probably interacts with PlsY.</text>
</comment>
<sequence>MIRVAVDAMGGDFSYPPILQGCIDALKEKKDFSIILVGDEEALRKGIPSNLLDRISFVDTKDVFLMEENSTDVLKRKESSIYKAVELVRNKQADAVVSAGHSGATMSLATIRLGRVKGVDRPAIATLMPSVTGRILVLDVGANVDCESENLLQFAIMGEAYAKEVMGIKEPKIGLLSNGEEDCKGNKLTKESHKLLKNMKNFVGNIEGGHIFSGECDVVVCDGFTGNILLKTAEGTVGIFTKLLRSEISQSNFAKLGYILSKKAFKSLKRHLDYDQYGGAPLLGVNQCTIISHGKSNEIAIKNAIFQALKFAKSNINENIENEIKSMY</sequence>
<keyword evidence="11" id="KW-0012">Acyltransferase</keyword>
<accession>A0ABS7WS08</accession>
<dbReference type="SUPFAM" id="SSF53659">
    <property type="entry name" value="Isocitrate/Isopropylmalate dehydrogenase-like"/>
    <property type="match status" value="1"/>
</dbReference>
<evidence type="ECO:0000256" key="5">
    <source>
        <dbReference type="ARBA" id="ARBA00023098"/>
    </source>
</evidence>
<comment type="pathway">
    <text evidence="10">Lipid metabolism; phospholipid metabolism.</text>
</comment>
<evidence type="ECO:0000256" key="4">
    <source>
        <dbReference type="ARBA" id="ARBA00022679"/>
    </source>
</evidence>
<dbReference type="Pfam" id="PF02504">
    <property type="entry name" value="FA_synthesis"/>
    <property type="match status" value="1"/>
</dbReference>
<keyword evidence="12" id="KW-1185">Reference proteome</keyword>
<keyword evidence="6 10" id="KW-0594">Phospholipid biosynthesis</keyword>
<comment type="function">
    <text evidence="10">Catalyzes the reversible formation of acyl-phosphate (acyl-PO(4)) from acyl-[acyl-carrier-protein] (acyl-ACP). This enzyme utilizes acyl-ACP as fatty acyl donor, but not acyl-CoA.</text>
</comment>
<evidence type="ECO:0000256" key="9">
    <source>
        <dbReference type="ARBA" id="ARBA00046608"/>
    </source>
</evidence>
<dbReference type="PANTHER" id="PTHR30100">
    <property type="entry name" value="FATTY ACID/PHOSPHOLIPID SYNTHESIS PROTEIN PLSX"/>
    <property type="match status" value="1"/>
</dbReference>
<comment type="subcellular location">
    <subcellularLocation>
        <location evidence="10">Cytoplasm</location>
    </subcellularLocation>
    <text evidence="10">Associated with the membrane possibly through PlsY.</text>
</comment>
<reference evidence="11 12" key="1">
    <citation type="submission" date="2020-07" db="EMBL/GenBank/DDBJ databases">
        <title>Transfer of Campylobacter canadensis to the novel genus Avispirillum gen. nov., that also includes two novel species recovered from migratory waterfowl: Avispirillum anseris sp. nov. and Avispirillum brantae sp. nov.</title>
        <authorList>
            <person name="Miller W.G."/>
            <person name="Chapman M.H."/>
            <person name="Yee E."/>
            <person name="Inglis G.D."/>
        </authorList>
    </citation>
    <scope>NUCLEOTIDE SEQUENCE [LARGE SCALE GENOMIC DNA]</scope>
    <source>
        <strain evidence="11 12">L283</strain>
    </source>
</reference>
<comment type="similarity">
    <text evidence="10">Belongs to the PlsX family.</text>
</comment>
<keyword evidence="7 10" id="KW-1208">Phospholipid metabolism</keyword>
<dbReference type="NCBIfam" id="TIGR00182">
    <property type="entry name" value="plsX"/>
    <property type="match status" value="1"/>
</dbReference>
<dbReference type="EMBL" id="JACGBB010000002">
    <property type="protein sequence ID" value="MBZ7986780.1"/>
    <property type="molecule type" value="Genomic_DNA"/>
</dbReference>
<dbReference type="HAMAP" id="MF_00019">
    <property type="entry name" value="PlsX"/>
    <property type="match status" value="1"/>
</dbReference>
<dbReference type="RefSeq" id="WP_172230198.1">
    <property type="nucleotide sequence ID" value="NZ_CP035946.1"/>
</dbReference>
<evidence type="ECO:0000256" key="8">
    <source>
        <dbReference type="ARBA" id="ARBA00024069"/>
    </source>
</evidence>
<name>A0ABS7WS08_9BACT</name>
<keyword evidence="4 10" id="KW-0808">Transferase</keyword>
<dbReference type="InterPro" id="IPR012281">
    <property type="entry name" value="Phospholipid_synth_PlsX-like"/>
</dbReference>
<dbReference type="PANTHER" id="PTHR30100:SF1">
    <property type="entry name" value="PHOSPHATE ACYLTRANSFERASE"/>
    <property type="match status" value="1"/>
</dbReference>
<comment type="caution">
    <text evidence="11">The sequence shown here is derived from an EMBL/GenBank/DDBJ whole genome shotgun (WGS) entry which is preliminary data.</text>
</comment>
<proteinExistence type="inferred from homology"/>
<comment type="catalytic activity">
    <reaction evidence="1 10">
        <text>a fatty acyl-[ACP] + phosphate = an acyl phosphate + holo-[ACP]</text>
        <dbReference type="Rhea" id="RHEA:42292"/>
        <dbReference type="Rhea" id="RHEA-COMP:9685"/>
        <dbReference type="Rhea" id="RHEA-COMP:14125"/>
        <dbReference type="ChEBI" id="CHEBI:43474"/>
        <dbReference type="ChEBI" id="CHEBI:59918"/>
        <dbReference type="ChEBI" id="CHEBI:64479"/>
        <dbReference type="ChEBI" id="CHEBI:138651"/>
        <dbReference type="EC" id="2.3.1.274"/>
    </reaction>
</comment>
<evidence type="ECO:0000313" key="11">
    <source>
        <dbReference type="EMBL" id="MBZ7986780.1"/>
    </source>
</evidence>
<organism evidence="11 12">
    <name type="scientific">Campylobacter canadensis</name>
    <dbReference type="NCBI Taxonomy" id="449520"/>
    <lineage>
        <taxon>Bacteria</taxon>
        <taxon>Pseudomonadati</taxon>
        <taxon>Campylobacterota</taxon>
        <taxon>Epsilonproteobacteria</taxon>
        <taxon>Campylobacterales</taxon>
        <taxon>Campylobacteraceae</taxon>
        <taxon>Campylobacter</taxon>
    </lineage>
</organism>
<dbReference type="Gene3D" id="3.40.718.10">
    <property type="entry name" value="Isopropylmalate Dehydrogenase"/>
    <property type="match status" value="1"/>
</dbReference>
<evidence type="ECO:0000256" key="7">
    <source>
        <dbReference type="ARBA" id="ARBA00023264"/>
    </source>
</evidence>
<keyword evidence="3 10" id="KW-0444">Lipid biosynthesis</keyword>
<gene>
    <name evidence="10 11" type="primary">plsX</name>
    <name evidence="11" type="ORF">AVCANL283_01440</name>
</gene>
<evidence type="ECO:0000256" key="3">
    <source>
        <dbReference type="ARBA" id="ARBA00022516"/>
    </source>
</evidence>
<evidence type="ECO:0000256" key="10">
    <source>
        <dbReference type="HAMAP-Rule" id="MF_00019"/>
    </source>
</evidence>
<dbReference type="InterPro" id="IPR003664">
    <property type="entry name" value="FA_synthesis"/>
</dbReference>
<keyword evidence="5 10" id="KW-0443">Lipid metabolism</keyword>
<keyword evidence="2 10" id="KW-0963">Cytoplasm</keyword>
<evidence type="ECO:0000256" key="6">
    <source>
        <dbReference type="ARBA" id="ARBA00023209"/>
    </source>
</evidence>
<evidence type="ECO:0000256" key="2">
    <source>
        <dbReference type="ARBA" id="ARBA00022490"/>
    </source>
</evidence>
<dbReference type="GO" id="GO:0016746">
    <property type="term" value="F:acyltransferase activity"/>
    <property type="evidence" value="ECO:0007669"/>
    <property type="project" value="UniProtKB-KW"/>
</dbReference>
<dbReference type="EC" id="2.3.1.274" evidence="8 10"/>
<evidence type="ECO:0000256" key="1">
    <source>
        <dbReference type="ARBA" id="ARBA00001232"/>
    </source>
</evidence>
<evidence type="ECO:0000313" key="12">
    <source>
        <dbReference type="Proteomes" id="UP000786183"/>
    </source>
</evidence>